<accession>A0A7M6DN31</accession>
<evidence type="ECO:0000313" key="9">
    <source>
        <dbReference type="EnsemblMetazoa" id="CLYHEMP017260.1"/>
    </source>
</evidence>
<evidence type="ECO:0000256" key="6">
    <source>
        <dbReference type="RuleBase" id="RU000687"/>
    </source>
</evidence>
<evidence type="ECO:0000256" key="2">
    <source>
        <dbReference type="ARBA" id="ARBA00009237"/>
    </source>
</evidence>
<dbReference type="GO" id="GO:0005230">
    <property type="term" value="F:extracellular ligand-gated monoatomic ion channel activity"/>
    <property type="evidence" value="ECO:0007669"/>
    <property type="project" value="InterPro"/>
</dbReference>
<dbReference type="EnsemblMetazoa" id="CLYHEMT017260.1">
    <property type="protein sequence ID" value="CLYHEMP017260.1"/>
    <property type="gene ID" value="CLYHEMG017260"/>
</dbReference>
<keyword evidence="6" id="KW-0732">Signal</keyword>
<dbReference type="NCBIfam" id="TIGR00860">
    <property type="entry name" value="LIC"/>
    <property type="match status" value="1"/>
</dbReference>
<dbReference type="OrthoDB" id="5975154at2759"/>
<feature type="transmembrane region" description="Helical" evidence="6">
    <location>
        <begin position="270"/>
        <end position="287"/>
    </location>
</feature>
<dbReference type="Gene3D" id="2.70.170.10">
    <property type="entry name" value="Neurotransmitter-gated ion-channel ligand-binding domain"/>
    <property type="match status" value="1"/>
</dbReference>
<keyword evidence="6" id="KW-0406">Ion transport</keyword>
<evidence type="ECO:0000256" key="5">
    <source>
        <dbReference type="ARBA" id="ARBA00023136"/>
    </source>
</evidence>
<feature type="transmembrane region" description="Helical" evidence="6">
    <location>
        <begin position="239"/>
        <end position="263"/>
    </location>
</feature>
<dbReference type="Pfam" id="PF02932">
    <property type="entry name" value="Neur_chan_memb"/>
    <property type="match status" value="1"/>
</dbReference>
<dbReference type="SUPFAM" id="SSF63712">
    <property type="entry name" value="Nicotinic receptor ligand binding domain-like"/>
    <property type="match status" value="1"/>
</dbReference>
<feature type="transmembrane region" description="Helical" evidence="6">
    <location>
        <begin position="461"/>
        <end position="483"/>
    </location>
</feature>
<evidence type="ECO:0000256" key="3">
    <source>
        <dbReference type="ARBA" id="ARBA00022692"/>
    </source>
</evidence>
<evidence type="ECO:0000256" key="4">
    <source>
        <dbReference type="ARBA" id="ARBA00022989"/>
    </source>
</evidence>
<dbReference type="RefSeq" id="XP_066925484.1">
    <property type="nucleotide sequence ID" value="XM_067069383.1"/>
</dbReference>
<dbReference type="CDD" id="cd19051">
    <property type="entry name" value="LGIC_TM_cation"/>
    <property type="match status" value="1"/>
</dbReference>
<feature type="domain" description="Neurotransmitter-gated ion-channel transmembrane" evidence="8">
    <location>
        <begin position="245"/>
        <end position="475"/>
    </location>
</feature>
<evidence type="ECO:0000259" key="7">
    <source>
        <dbReference type="Pfam" id="PF02931"/>
    </source>
</evidence>
<keyword evidence="3 6" id="KW-0812">Transmembrane</keyword>
<dbReference type="PROSITE" id="PS00236">
    <property type="entry name" value="NEUROTR_ION_CHANNEL"/>
    <property type="match status" value="1"/>
</dbReference>
<evidence type="ECO:0000256" key="1">
    <source>
        <dbReference type="ARBA" id="ARBA00004141"/>
    </source>
</evidence>
<name>A0A7M6DN31_9CNID</name>
<dbReference type="FunFam" id="2.70.170.10:FF:000016">
    <property type="entry name" value="Nicotinic acetylcholine receptor subunit"/>
    <property type="match status" value="1"/>
</dbReference>
<dbReference type="GeneID" id="136812855"/>
<dbReference type="InterPro" id="IPR006029">
    <property type="entry name" value="Neurotrans-gated_channel_TM"/>
</dbReference>
<dbReference type="Pfam" id="PF02931">
    <property type="entry name" value="Neur_chan_LBD"/>
    <property type="match status" value="1"/>
</dbReference>
<keyword evidence="6" id="KW-0407">Ion channel</keyword>
<comment type="similarity">
    <text evidence="2">Belongs to the ligand-gated ion channel (TC 1.A.9) family. Acetylcholine receptor (TC 1.A.9.1) subfamily.</text>
</comment>
<dbReference type="InterPro" id="IPR036734">
    <property type="entry name" value="Neur_chan_lig-bd_sf"/>
</dbReference>
<feature type="domain" description="Neurotransmitter-gated ion-channel ligand-binding" evidence="7">
    <location>
        <begin position="26"/>
        <end position="238"/>
    </location>
</feature>
<organism evidence="9 10">
    <name type="scientific">Clytia hemisphaerica</name>
    <dbReference type="NCBI Taxonomy" id="252671"/>
    <lineage>
        <taxon>Eukaryota</taxon>
        <taxon>Metazoa</taxon>
        <taxon>Cnidaria</taxon>
        <taxon>Hydrozoa</taxon>
        <taxon>Hydroidolina</taxon>
        <taxon>Leptothecata</taxon>
        <taxon>Obeliida</taxon>
        <taxon>Clytiidae</taxon>
        <taxon>Clytia</taxon>
    </lineage>
</organism>
<dbReference type="InterPro" id="IPR038050">
    <property type="entry name" value="Neuro_actylchol_rec"/>
</dbReference>
<comment type="subcellular location">
    <subcellularLocation>
        <location evidence="1">Membrane</location>
        <topology evidence="1">Multi-pass membrane protein</topology>
    </subcellularLocation>
</comment>
<keyword evidence="10" id="KW-1185">Reference proteome</keyword>
<keyword evidence="6" id="KW-0813">Transport</keyword>
<proteinExistence type="inferred from homology"/>
<dbReference type="SUPFAM" id="SSF90112">
    <property type="entry name" value="Neurotransmitter-gated ion-channel transmembrane pore"/>
    <property type="match status" value="1"/>
</dbReference>
<dbReference type="AlphaFoldDB" id="A0A7M6DN31"/>
<dbReference type="Proteomes" id="UP000594262">
    <property type="component" value="Unplaced"/>
</dbReference>
<evidence type="ECO:0000313" key="10">
    <source>
        <dbReference type="Proteomes" id="UP000594262"/>
    </source>
</evidence>
<dbReference type="InterPro" id="IPR006201">
    <property type="entry name" value="Neur_channel"/>
</dbReference>
<dbReference type="GO" id="GO:0004888">
    <property type="term" value="F:transmembrane signaling receptor activity"/>
    <property type="evidence" value="ECO:0007669"/>
    <property type="project" value="InterPro"/>
</dbReference>
<dbReference type="Gene3D" id="1.20.58.390">
    <property type="entry name" value="Neurotransmitter-gated ion-channel transmembrane domain"/>
    <property type="match status" value="2"/>
</dbReference>
<dbReference type="CDD" id="cd18997">
    <property type="entry name" value="LGIC_ECD_nAChR"/>
    <property type="match status" value="1"/>
</dbReference>
<sequence length="488" mass="56113">MANMFLYLVLINIFVTVSLAVPQNGESRVIRDILQNYSVDARPVSNDSDPVRLKIGLELNQVIDIIEKSERIDAFFFIRQFWTDNQLVWDPKDYNNVHHIHLSPSKVWKPDIVLYNNIENDKKFGGSLDQLNNRIIVQSNGEVAWLTPALLIAKCPMNIKYFPFDEQECTFEFGSWTYDGSQLDVDVRGTEINLKSYTANSEWKLESATMKQINMTYTCCPDTHFPIIHATVKLHRKPLYYLLNMIFPMVLISLMTTLTFFLPAESGERVGLAITLFLSMTVFMLIVDSLMPETSDTVPIVTIFFGAAMLEMMVMIVATCVILKMHSAVHPLPKWVRGLLYENLSYKLGIRQKTKVLPSDEEEKKKDSMTSFSKENNGYFHVPENNLQRIKLMRDQNQNEAALSAMNGANTALTHRSPQAQMFSNEMMKKMDMIVERLENDAEDEKIKREWKICAYTLDRLLLVTFIIMFIITVLACFVTASFHGETE</sequence>
<dbReference type="GO" id="GO:0016020">
    <property type="term" value="C:membrane"/>
    <property type="evidence" value="ECO:0007669"/>
    <property type="project" value="UniProtKB-SubCell"/>
</dbReference>
<dbReference type="InterPro" id="IPR018000">
    <property type="entry name" value="Neurotransmitter_ion_chnl_CS"/>
</dbReference>
<feature type="transmembrane region" description="Helical" evidence="6">
    <location>
        <begin position="299"/>
        <end position="323"/>
    </location>
</feature>
<dbReference type="PANTHER" id="PTHR18945">
    <property type="entry name" value="NEUROTRANSMITTER GATED ION CHANNEL"/>
    <property type="match status" value="1"/>
</dbReference>
<dbReference type="FunFam" id="1.20.58.390:FF:000043">
    <property type="entry name" value="AcetylCholine Receptor"/>
    <property type="match status" value="1"/>
</dbReference>
<keyword evidence="4 6" id="KW-1133">Transmembrane helix</keyword>
<keyword evidence="5 6" id="KW-0472">Membrane</keyword>
<dbReference type="InterPro" id="IPR006202">
    <property type="entry name" value="Neur_chan_lig-bd"/>
</dbReference>
<feature type="chain" id="PRO_5029943823" evidence="6">
    <location>
        <begin position="21"/>
        <end position="488"/>
    </location>
</feature>
<reference evidence="9" key="1">
    <citation type="submission" date="2021-01" db="UniProtKB">
        <authorList>
            <consortium name="EnsemblMetazoa"/>
        </authorList>
    </citation>
    <scope>IDENTIFICATION</scope>
</reference>
<protein>
    <submittedName>
        <fullName evidence="9">Uncharacterized protein</fullName>
    </submittedName>
</protein>
<feature type="signal peptide" evidence="6">
    <location>
        <begin position="1"/>
        <end position="20"/>
    </location>
</feature>
<dbReference type="PRINTS" id="PR00252">
    <property type="entry name" value="NRIONCHANNEL"/>
</dbReference>
<evidence type="ECO:0000259" key="8">
    <source>
        <dbReference type="Pfam" id="PF02932"/>
    </source>
</evidence>
<dbReference type="InterPro" id="IPR036719">
    <property type="entry name" value="Neuro-gated_channel_TM_sf"/>
</dbReference>